<keyword evidence="4" id="KW-1185">Reference proteome</keyword>
<evidence type="ECO:0008006" key="5">
    <source>
        <dbReference type="Google" id="ProtNLM"/>
    </source>
</evidence>
<proteinExistence type="predicted"/>
<dbReference type="STRING" id="437022.CC99x_02235"/>
<dbReference type="EMBL" id="LKHV02000001">
    <property type="protein sequence ID" value="MCS5707435.1"/>
    <property type="molecule type" value="Genomic_DNA"/>
</dbReference>
<reference evidence="3" key="3">
    <citation type="submission" date="2021-06" db="EMBL/GenBank/DDBJ databases">
        <title>Genomic Description and Analysis of Intracellular Bacteria, Candidatus Berkiella cookevillensis and Candidatus Berkiella aquae.</title>
        <authorList>
            <person name="Kidane D.T."/>
            <person name="Mehari Y.T."/>
            <person name="Rice F.C."/>
            <person name="Arivett B.A."/>
            <person name="Farone A.L."/>
            <person name="Berk S.G."/>
            <person name="Farone M.B."/>
        </authorList>
    </citation>
    <scope>NUCLEOTIDE SEQUENCE</scope>
    <source>
        <strain evidence="3">CC99</strain>
    </source>
</reference>
<evidence type="ECO:0000313" key="4">
    <source>
        <dbReference type="Proteomes" id="UP000051494"/>
    </source>
</evidence>
<evidence type="ECO:0000256" key="1">
    <source>
        <dbReference type="SAM" id="Phobius"/>
    </source>
</evidence>
<dbReference type="OrthoDB" id="5917490at2"/>
<dbReference type="RefSeq" id="WP_057625334.1">
    <property type="nucleotide sequence ID" value="NZ_LKHV02000001.1"/>
</dbReference>
<feature type="transmembrane region" description="Helical" evidence="1">
    <location>
        <begin position="12"/>
        <end position="32"/>
    </location>
</feature>
<evidence type="ECO:0000313" key="2">
    <source>
        <dbReference type="EMBL" id="KRG17636.1"/>
    </source>
</evidence>
<evidence type="ECO:0000313" key="3">
    <source>
        <dbReference type="EMBL" id="MCS5707435.1"/>
    </source>
</evidence>
<gene>
    <name evidence="3" type="ORF">CC99x_000810</name>
    <name evidence="2" type="ORF">CC99x_02235</name>
</gene>
<keyword evidence="1" id="KW-1133">Transmembrane helix</keyword>
<dbReference type="AlphaFoldDB" id="A0A0Q9YL00"/>
<organism evidence="2">
    <name type="scientific">Candidatus Berkiella cookevillensis</name>
    <dbReference type="NCBI Taxonomy" id="437022"/>
    <lineage>
        <taxon>Bacteria</taxon>
        <taxon>Pseudomonadati</taxon>
        <taxon>Pseudomonadota</taxon>
        <taxon>Gammaproteobacteria</taxon>
        <taxon>Candidatus Berkiellales</taxon>
        <taxon>Candidatus Berkiellaceae</taxon>
        <taxon>Candidatus Berkiella</taxon>
    </lineage>
</organism>
<dbReference type="Proteomes" id="UP000051494">
    <property type="component" value="Unassembled WGS sequence"/>
</dbReference>
<name>A0A0Q9YL00_9GAMM</name>
<dbReference type="EMBL" id="LKHV01000014">
    <property type="protein sequence ID" value="KRG17636.1"/>
    <property type="molecule type" value="Genomic_DNA"/>
</dbReference>
<keyword evidence="1" id="KW-0472">Membrane</keyword>
<keyword evidence="1" id="KW-0812">Transmembrane</keyword>
<accession>A0A0Q9YL00</accession>
<comment type="caution">
    <text evidence="2">The sequence shown here is derived from an EMBL/GenBank/DDBJ whole genome shotgun (WGS) entry which is preliminary data.</text>
</comment>
<protein>
    <recommendedName>
        <fullName evidence="5">FixH</fullName>
    </recommendedName>
</protein>
<reference evidence="2" key="1">
    <citation type="submission" date="2015-09" db="EMBL/GenBank/DDBJ databases">
        <title>Draft Genome Sequences of Two Novel Amoeba-resistant Intranuclear Bacteria, Candidatus Berkiella cookevillensis and Candidatus Berkiella aquae.</title>
        <authorList>
            <person name="Mehari Y.T."/>
            <person name="Arivett B.A."/>
            <person name="Farone A.L."/>
            <person name="Gunderson J.H."/>
            <person name="Farone M.B."/>
        </authorList>
    </citation>
    <scope>NUCLEOTIDE SEQUENCE [LARGE SCALE GENOMIC DNA]</scope>
    <source>
        <strain evidence="2">CC99</strain>
    </source>
</reference>
<reference evidence="3" key="2">
    <citation type="journal article" date="2016" name="Genome Announc.">
        <title>Draft Genome Sequences of Two Novel Amoeba-Resistant Intranuclear Bacteria, 'Candidatus Berkiella cookevillensis' and 'Candidatus Berkiella aquae'.</title>
        <authorList>
            <person name="Mehari Y.T."/>
            <person name="Arivett B.A."/>
            <person name="Farone A.L."/>
            <person name="Gunderson J.H."/>
            <person name="Farone M.B."/>
        </authorList>
    </citation>
    <scope>NUCLEOTIDE SEQUENCE</scope>
    <source>
        <strain evidence="3">CC99</strain>
    </source>
</reference>
<sequence length="162" mass="18765">MQQTNFRHYFKIGFWFVSLSTLLLIAYCYHHWKNIKLVNLPVTNCDLRAGPCVTTLPNGEMLSLKITPTNMPVLTSVMLEVKTQELPIKKMNIHFKGKEMDMGEFKYALQLKKSGLYTAQTILPTCVHDEMIWHAVLKVDTKSEHYTVPFILVNQKPRPMHS</sequence>